<evidence type="ECO:0000313" key="1">
    <source>
        <dbReference type="EMBL" id="DBA23196.1"/>
    </source>
</evidence>
<comment type="caution">
    <text evidence="1">The sequence shown here is derived from an EMBL/GenBank/DDBJ whole genome shotgun (WGS) entry which is preliminary data.</text>
</comment>
<organism evidence="1 2">
    <name type="scientific">Pyxicephalus adspersus</name>
    <name type="common">African bullfrog</name>
    <dbReference type="NCBI Taxonomy" id="30357"/>
    <lineage>
        <taxon>Eukaryota</taxon>
        <taxon>Metazoa</taxon>
        <taxon>Chordata</taxon>
        <taxon>Craniata</taxon>
        <taxon>Vertebrata</taxon>
        <taxon>Euteleostomi</taxon>
        <taxon>Amphibia</taxon>
        <taxon>Batrachia</taxon>
        <taxon>Anura</taxon>
        <taxon>Neobatrachia</taxon>
        <taxon>Ranoidea</taxon>
        <taxon>Pyxicephalidae</taxon>
        <taxon>Pyxicephalinae</taxon>
        <taxon>Pyxicephalus</taxon>
    </lineage>
</organism>
<keyword evidence="2" id="KW-1185">Reference proteome</keyword>
<protein>
    <submittedName>
        <fullName evidence="1">Uncharacterized protein</fullName>
    </submittedName>
</protein>
<dbReference type="AlphaFoldDB" id="A0AAV3AFM6"/>
<dbReference type="EMBL" id="DYDO01000006">
    <property type="protein sequence ID" value="DBA23196.1"/>
    <property type="molecule type" value="Genomic_DNA"/>
</dbReference>
<gene>
    <name evidence="1" type="ORF">GDO54_014134</name>
</gene>
<name>A0AAV3AFM6_PYXAD</name>
<dbReference type="Proteomes" id="UP001181693">
    <property type="component" value="Unassembled WGS sequence"/>
</dbReference>
<reference evidence="1" key="1">
    <citation type="thesis" date="2020" institute="ProQuest LLC" country="789 East Eisenhower Parkway, Ann Arbor, MI, USA">
        <title>Comparative Genomics and Chromosome Evolution.</title>
        <authorList>
            <person name="Mudd A.B."/>
        </authorList>
    </citation>
    <scope>NUCLEOTIDE SEQUENCE</scope>
    <source>
        <strain evidence="1">1538</strain>
        <tissue evidence="1">Blood</tissue>
    </source>
</reference>
<evidence type="ECO:0000313" key="2">
    <source>
        <dbReference type="Proteomes" id="UP001181693"/>
    </source>
</evidence>
<accession>A0AAV3AFM6</accession>
<proteinExistence type="predicted"/>
<sequence>MEEVTCKGESVLQKHPRSLNDCTQKRLPNQMRWDSRSFPATIHTCTFSVNDYQTNSRLFPTIIIARV</sequence>